<evidence type="ECO:0000313" key="4">
    <source>
        <dbReference type="Proteomes" id="UP001303760"/>
    </source>
</evidence>
<feature type="region of interest" description="Disordered" evidence="1">
    <location>
        <begin position="1"/>
        <end position="21"/>
    </location>
</feature>
<keyword evidence="4" id="KW-1185">Reference proteome</keyword>
<dbReference type="EMBL" id="MU860339">
    <property type="protein sequence ID" value="KAK4234691.1"/>
    <property type="molecule type" value="Genomic_DNA"/>
</dbReference>
<gene>
    <name evidence="3" type="ORF">C8A03DRAFT_18463</name>
</gene>
<dbReference type="Proteomes" id="UP001303760">
    <property type="component" value="Unassembled WGS sequence"/>
</dbReference>
<proteinExistence type="predicted"/>
<dbReference type="InterPro" id="IPR051678">
    <property type="entry name" value="AGP_Transferase"/>
</dbReference>
<organism evidence="3 4">
    <name type="scientific">Achaetomium macrosporum</name>
    <dbReference type="NCBI Taxonomy" id="79813"/>
    <lineage>
        <taxon>Eukaryota</taxon>
        <taxon>Fungi</taxon>
        <taxon>Dikarya</taxon>
        <taxon>Ascomycota</taxon>
        <taxon>Pezizomycotina</taxon>
        <taxon>Sordariomycetes</taxon>
        <taxon>Sordariomycetidae</taxon>
        <taxon>Sordariales</taxon>
        <taxon>Chaetomiaceae</taxon>
        <taxon>Achaetomium</taxon>
    </lineage>
</organism>
<feature type="domain" description="Aminoglycoside phosphotransferase" evidence="2">
    <location>
        <begin position="61"/>
        <end position="276"/>
    </location>
</feature>
<dbReference type="InterPro" id="IPR002575">
    <property type="entry name" value="Aminoglycoside_PTrfase"/>
</dbReference>
<keyword evidence="3" id="KW-0418">Kinase</keyword>
<comment type="caution">
    <text evidence="3">The sequence shown here is derived from an EMBL/GenBank/DDBJ whole genome shotgun (WGS) entry which is preliminary data.</text>
</comment>
<dbReference type="GO" id="GO:0016301">
    <property type="term" value="F:kinase activity"/>
    <property type="evidence" value="ECO:0007669"/>
    <property type="project" value="UniProtKB-KW"/>
</dbReference>
<dbReference type="PANTHER" id="PTHR21310:SF58">
    <property type="entry name" value="AMINOGLYCOSIDE PHOSPHOTRANSFERASE DOMAIN-CONTAINING PROTEIN"/>
    <property type="match status" value="1"/>
</dbReference>
<dbReference type="Pfam" id="PF01636">
    <property type="entry name" value="APH"/>
    <property type="match status" value="1"/>
</dbReference>
<evidence type="ECO:0000256" key="1">
    <source>
        <dbReference type="SAM" id="MobiDB-lite"/>
    </source>
</evidence>
<reference evidence="3" key="1">
    <citation type="journal article" date="2023" name="Mol. Phylogenet. Evol.">
        <title>Genome-scale phylogeny and comparative genomics of the fungal order Sordariales.</title>
        <authorList>
            <person name="Hensen N."/>
            <person name="Bonometti L."/>
            <person name="Westerberg I."/>
            <person name="Brannstrom I.O."/>
            <person name="Guillou S."/>
            <person name="Cros-Aarteil S."/>
            <person name="Calhoun S."/>
            <person name="Haridas S."/>
            <person name="Kuo A."/>
            <person name="Mondo S."/>
            <person name="Pangilinan J."/>
            <person name="Riley R."/>
            <person name="LaButti K."/>
            <person name="Andreopoulos B."/>
            <person name="Lipzen A."/>
            <person name="Chen C."/>
            <person name="Yan M."/>
            <person name="Daum C."/>
            <person name="Ng V."/>
            <person name="Clum A."/>
            <person name="Steindorff A."/>
            <person name="Ohm R.A."/>
            <person name="Martin F."/>
            <person name="Silar P."/>
            <person name="Natvig D.O."/>
            <person name="Lalanne C."/>
            <person name="Gautier V."/>
            <person name="Ament-Velasquez S.L."/>
            <person name="Kruys A."/>
            <person name="Hutchinson M.I."/>
            <person name="Powell A.J."/>
            <person name="Barry K."/>
            <person name="Miller A.N."/>
            <person name="Grigoriev I.V."/>
            <person name="Debuchy R."/>
            <person name="Gladieux P."/>
            <person name="Hiltunen Thoren M."/>
            <person name="Johannesson H."/>
        </authorList>
    </citation>
    <scope>NUCLEOTIDE SEQUENCE</scope>
    <source>
        <strain evidence="3">CBS 532.94</strain>
    </source>
</reference>
<dbReference type="SUPFAM" id="SSF56112">
    <property type="entry name" value="Protein kinase-like (PK-like)"/>
    <property type="match status" value="1"/>
</dbReference>
<name>A0AAN7H4M9_9PEZI</name>
<accession>A0AAN7H4M9</accession>
<dbReference type="CDD" id="cd05120">
    <property type="entry name" value="APH_ChoK_like"/>
    <property type="match status" value="1"/>
</dbReference>
<dbReference type="InterPro" id="IPR011009">
    <property type="entry name" value="Kinase-like_dom_sf"/>
</dbReference>
<dbReference type="AlphaFoldDB" id="A0AAN7H4M9"/>
<dbReference type="Gene3D" id="3.90.1200.10">
    <property type="match status" value="1"/>
</dbReference>
<feature type="compositionally biased region" description="Polar residues" evidence="1">
    <location>
        <begin position="1"/>
        <end position="15"/>
    </location>
</feature>
<evidence type="ECO:0000313" key="3">
    <source>
        <dbReference type="EMBL" id="KAK4234691.1"/>
    </source>
</evidence>
<protein>
    <submittedName>
        <fullName evidence="3">Kinase-like domain-containing protein</fullName>
    </submittedName>
</protein>
<dbReference type="PANTHER" id="PTHR21310">
    <property type="entry name" value="AMINOGLYCOSIDE PHOSPHOTRANSFERASE-RELATED-RELATED"/>
    <property type="match status" value="1"/>
</dbReference>
<reference evidence="3" key="2">
    <citation type="submission" date="2023-05" db="EMBL/GenBank/DDBJ databases">
        <authorList>
            <consortium name="Lawrence Berkeley National Laboratory"/>
            <person name="Steindorff A."/>
            <person name="Hensen N."/>
            <person name="Bonometti L."/>
            <person name="Westerberg I."/>
            <person name="Brannstrom I.O."/>
            <person name="Guillou S."/>
            <person name="Cros-Aarteil S."/>
            <person name="Calhoun S."/>
            <person name="Haridas S."/>
            <person name="Kuo A."/>
            <person name="Mondo S."/>
            <person name="Pangilinan J."/>
            <person name="Riley R."/>
            <person name="Labutti K."/>
            <person name="Andreopoulos B."/>
            <person name="Lipzen A."/>
            <person name="Chen C."/>
            <person name="Yanf M."/>
            <person name="Daum C."/>
            <person name="Ng V."/>
            <person name="Clum A."/>
            <person name="Ohm R."/>
            <person name="Martin F."/>
            <person name="Silar P."/>
            <person name="Natvig D."/>
            <person name="Lalanne C."/>
            <person name="Gautier V."/>
            <person name="Ament-Velasquez S.L."/>
            <person name="Kruys A."/>
            <person name="Hutchinson M.I."/>
            <person name="Powell A.J."/>
            <person name="Barry K."/>
            <person name="Miller A.N."/>
            <person name="Grigoriev I.V."/>
            <person name="Debuchy R."/>
            <person name="Gladieux P."/>
            <person name="Thoren M.H."/>
            <person name="Johannesson H."/>
        </authorList>
    </citation>
    <scope>NUCLEOTIDE SEQUENCE</scope>
    <source>
        <strain evidence="3">CBS 532.94</strain>
    </source>
</reference>
<sequence length="298" mass="33642">MQADSTEVTEPSPGNSDARPLPRSLQLQIAVSLLTKRQPALSRGNVIVLPFHKILKRHAQANEIDAMEFVRANTTIPVPKILNFYNRQPNGSADIVMTQLPGIELEYALSSMTSAQVESVAHQLAGYIAQLRQLSRQPATTDGSTPDSTRLIGGVSGGPGLDFRLGSHPWGPFHTTAEFHTYLRFGEPLEYWTHEQAVMDVHGRPEGRYKVLFAHADLAPRNIMVDPKKGKITGIIDWEFGGWYPEYWEYIKMFYCGVRPYQERWFAAIAREPGIEKYELERKAEEAIWIRAGPFGYE</sequence>
<keyword evidence="3" id="KW-0808">Transferase</keyword>
<evidence type="ECO:0000259" key="2">
    <source>
        <dbReference type="Pfam" id="PF01636"/>
    </source>
</evidence>